<protein>
    <recommendedName>
        <fullName evidence="4">YD repeat-containing protein</fullName>
    </recommendedName>
</protein>
<feature type="chain" id="PRO_5020513961" description="YD repeat-containing protein" evidence="1">
    <location>
        <begin position="20"/>
        <end position="324"/>
    </location>
</feature>
<dbReference type="EMBL" id="SLWB01000001">
    <property type="protein sequence ID" value="TCN72952.1"/>
    <property type="molecule type" value="Genomic_DNA"/>
</dbReference>
<keyword evidence="3" id="KW-1185">Reference proteome</keyword>
<dbReference type="Gene3D" id="2.180.10.10">
    <property type="entry name" value="RHS repeat-associated core"/>
    <property type="match status" value="1"/>
</dbReference>
<organism evidence="2 3">
    <name type="scientific">Acetobacteroides hydrogenigenes</name>
    <dbReference type="NCBI Taxonomy" id="979970"/>
    <lineage>
        <taxon>Bacteria</taxon>
        <taxon>Pseudomonadati</taxon>
        <taxon>Bacteroidota</taxon>
        <taxon>Bacteroidia</taxon>
        <taxon>Bacteroidales</taxon>
        <taxon>Rikenellaceae</taxon>
        <taxon>Acetobacteroides</taxon>
    </lineage>
</organism>
<evidence type="ECO:0008006" key="4">
    <source>
        <dbReference type="Google" id="ProtNLM"/>
    </source>
</evidence>
<evidence type="ECO:0000256" key="1">
    <source>
        <dbReference type="SAM" id="SignalP"/>
    </source>
</evidence>
<dbReference type="AlphaFoldDB" id="A0A4R2EVA9"/>
<feature type="signal peptide" evidence="1">
    <location>
        <begin position="1"/>
        <end position="19"/>
    </location>
</feature>
<evidence type="ECO:0000313" key="3">
    <source>
        <dbReference type="Proteomes" id="UP000294830"/>
    </source>
</evidence>
<reference evidence="2 3" key="1">
    <citation type="submission" date="2019-03" db="EMBL/GenBank/DDBJ databases">
        <title>Genomic Encyclopedia of Archaeal and Bacterial Type Strains, Phase II (KMG-II): from individual species to whole genera.</title>
        <authorList>
            <person name="Goeker M."/>
        </authorList>
    </citation>
    <scope>NUCLEOTIDE SEQUENCE [LARGE SCALE GENOMIC DNA]</scope>
    <source>
        <strain evidence="2 3">RL-C</strain>
    </source>
</reference>
<keyword evidence="1" id="KW-0732">Signal</keyword>
<dbReference type="RefSeq" id="WP_131837738.1">
    <property type="nucleotide sequence ID" value="NZ_SLWB01000001.1"/>
</dbReference>
<accession>A0A4R2EVA9</accession>
<comment type="caution">
    <text evidence="2">The sequence shown here is derived from an EMBL/GenBank/DDBJ whole genome shotgun (WGS) entry which is preliminary data.</text>
</comment>
<dbReference type="OrthoDB" id="9771173at2"/>
<sequence>MKHLLVTTLAFLCIVPCFGQMIDPLDESKTREKNQANKIYKAIQWSYKYENGKPSPNGSISVVTVYDKQGYPIEVTNYNSGKISTVQKYSYDLKGNKSEYTNFDADKNKKIYSVSFAYNAQGLLTREDGFDGLSPYHIEYSYDSTNQITKIVKLDANKAVEEQWDYSYADTVSQICITKKGRLTYKQRITKNAKGQKLEEVKFDANGKELKKTTYNYSSNGQIDKRDEYVGGNKRYTHHYIYDGDNKLVQVIQKEPTGKEFPYSTYKYDSKGNLLQEQWSENKGAEYSKKESTYDQKDILKEVDTYYAPYEYQVLYKYTYEFYQ</sequence>
<name>A0A4R2EVA9_9BACT</name>
<gene>
    <name evidence="2" type="ORF">CLV25_101170</name>
</gene>
<proteinExistence type="predicted"/>
<evidence type="ECO:0000313" key="2">
    <source>
        <dbReference type="EMBL" id="TCN72952.1"/>
    </source>
</evidence>
<dbReference type="Proteomes" id="UP000294830">
    <property type="component" value="Unassembled WGS sequence"/>
</dbReference>